<gene>
    <name evidence="1" type="ORF">DICVIV_00649</name>
</gene>
<proteinExistence type="predicted"/>
<evidence type="ECO:0008006" key="3">
    <source>
        <dbReference type="Google" id="ProtNLM"/>
    </source>
</evidence>
<name>A0A0D8YER9_DICVI</name>
<dbReference type="OrthoDB" id="10473445at2759"/>
<evidence type="ECO:0000313" key="1">
    <source>
        <dbReference type="EMBL" id="KJH53151.1"/>
    </source>
</evidence>
<keyword evidence="2" id="KW-1185">Reference proteome</keyword>
<protein>
    <recommendedName>
        <fullName evidence="3">S1 motif domain-containing protein</fullName>
    </recommendedName>
</protein>
<reference evidence="2" key="2">
    <citation type="journal article" date="2016" name="Sci. Rep.">
        <title>Dictyocaulus viviparus genome, variome and transcriptome elucidate lungworm biology and support future intervention.</title>
        <authorList>
            <person name="McNulty S.N."/>
            <person name="Strube C."/>
            <person name="Rosa B.A."/>
            <person name="Martin J.C."/>
            <person name="Tyagi R."/>
            <person name="Choi Y.J."/>
            <person name="Wang Q."/>
            <person name="Hallsworth Pepin K."/>
            <person name="Zhang X."/>
            <person name="Ozersky P."/>
            <person name="Wilson R.K."/>
            <person name="Sternberg P.W."/>
            <person name="Gasser R.B."/>
            <person name="Mitreva M."/>
        </authorList>
    </citation>
    <scope>NUCLEOTIDE SEQUENCE [LARGE SCALE GENOMIC DNA]</scope>
    <source>
        <strain evidence="2">HannoverDv2000</strain>
    </source>
</reference>
<organism evidence="1 2">
    <name type="scientific">Dictyocaulus viviparus</name>
    <name type="common">Bovine lungworm</name>
    <dbReference type="NCBI Taxonomy" id="29172"/>
    <lineage>
        <taxon>Eukaryota</taxon>
        <taxon>Metazoa</taxon>
        <taxon>Ecdysozoa</taxon>
        <taxon>Nematoda</taxon>
        <taxon>Chromadorea</taxon>
        <taxon>Rhabditida</taxon>
        <taxon>Rhabditina</taxon>
        <taxon>Rhabditomorpha</taxon>
        <taxon>Strongyloidea</taxon>
        <taxon>Metastrongylidae</taxon>
        <taxon>Dictyocaulus</taxon>
    </lineage>
</organism>
<sequence length="234" mass="27011">MPTQIKRSYPDKKLTKKLEGDRSSLKRRKPNLGLRTKSVKNLCTYTGVVIGPWTYGDYREYARLAVEIRLPGGHKGRLHVSELPSHLLSKSTCPLETFLKGNQRKSVVVKIIKFIRIKHNHTKVRIAELTMNETKISETRKKSTAVDFQTKFIPGEIIRAFVSPYQNKKKKIRVEINPLWCGQVYTEASSDDLKVCSHSLFVCMETQITCGSKLFLHYHFIHSCFYFDSFLVVE</sequence>
<dbReference type="Proteomes" id="UP000053766">
    <property type="component" value="Unassembled WGS sequence"/>
</dbReference>
<accession>A0A0D8YER9</accession>
<dbReference type="EMBL" id="KN716155">
    <property type="protein sequence ID" value="KJH53151.1"/>
    <property type="molecule type" value="Genomic_DNA"/>
</dbReference>
<reference evidence="1 2" key="1">
    <citation type="submission" date="2013-11" db="EMBL/GenBank/DDBJ databases">
        <title>Draft genome of the bovine lungworm Dictyocaulus viviparus.</title>
        <authorList>
            <person name="Mitreva M."/>
        </authorList>
    </citation>
    <scope>NUCLEOTIDE SEQUENCE [LARGE SCALE GENOMIC DNA]</scope>
    <source>
        <strain evidence="1 2">HannoverDv2000</strain>
    </source>
</reference>
<dbReference type="STRING" id="29172.A0A0D8YER9"/>
<dbReference type="AlphaFoldDB" id="A0A0D8YER9"/>
<evidence type="ECO:0000313" key="2">
    <source>
        <dbReference type="Proteomes" id="UP000053766"/>
    </source>
</evidence>